<sequence length="42" mass="4964">MLTGLLFALTTLGITLIGFLIRHEERRSKNETEQEFIDRITW</sequence>
<evidence type="ECO:0000256" key="1">
    <source>
        <dbReference type="SAM" id="Phobius"/>
    </source>
</evidence>
<accession>A0A7Z7N4K5</accession>
<reference evidence="2 3" key="1">
    <citation type="submission" date="2017-09" db="EMBL/GenBank/DDBJ databases">
        <authorList>
            <person name="Varghese N."/>
            <person name="Submissions S."/>
        </authorList>
    </citation>
    <scope>NUCLEOTIDE SEQUENCE [LARGE SCALE GENOMIC DNA]</scope>
    <source>
        <strain evidence="2 3">OK806</strain>
    </source>
</reference>
<keyword evidence="1" id="KW-0472">Membrane</keyword>
<keyword evidence="1" id="KW-1133">Transmembrane helix</keyword>
<protein>
    <submittedName>
        <fullName evidence="2">Uncharacterized protein</fullName>
    </submittedName>
</protein>
<dbReference type="AlphaFoldDB" id="A0A7Z7N4K5"/>
<evidence type="ECO:0000313" key="3">
    <source>
        <dbReference type="Proteomes" id="UP000219522"/>
    </source>
</evidence>
<gene>
    <name evidence="2" type="ORF">SAMN05446927_5384</name>
</gene>
<organism evidence="2 3">
    <name type="scientific">Caballeronia arationis</name>
    <dbReference type="NCBI Taxonomy" id="1777142"/>
    <lineage>
        <taxon>Bacteria</taxon>
        <taxon>Pseudomonadati</taxon>
        <taxon>Pseudomonadota</taxon>
        <taxon>Betaproteobacteria</taxon>
        <taxon>Burkholderiales</taxon>
        <taxon>Burkholderiaceae</taxon>
        <taxon>Caballeronia</taxon>
    </lineage>
</organism>
<comment type="caution">
    <text evidence="2">The sequence shown here is derived from an EMBL/GenBank/DDBJ whole genome shotgun (WGS) entry which is preliminary data.</text>
</comment>
<dbReference type="Proteomes" id="UP000219522">
    <property type="component" value="Unassembled WGS sequence"/>
</dbReference>
<feature type="transmembrane region" description="Helical" evidence="1">
    <location>
        <begin position="6"/>
        <end position="22"/>
    </location>
</feature>
<keyword evidence="1" id="KW-0812">Transmembrane</keyword>
<proteinExistence type="predicted"/>
<keyword evidence="3" id="KW-1185">Reference proteome</keyword>
<name>A0A7Z7N4K5_9BURK</name>
<dbReference type="EMBL" id="OCSU01000002">
    <property type="protein sequence ID" value="SOE82076.1"/>
    <property type="molecule type" value="Genomic_DNA"/>
</dbReference>
<evidence type="ECO:0000313" key="2">
    <source>
        <dbReference type="EMBL" id="SOE82076.1"/>
    </source>
</evidence>